<keyword evidence="2" id="KW-1185">Reference proteome</keyword>
<proteinExistence type="predicted"/>
<comment type="caution">
    <text evidence="1">The sequence shown here is derived from an EMBL/GenBank/DDBJ whole genome shotgun (WGS) entry which is preliminary data.</text>
</comment>
<sequence>MPGNLKDISDILVQLKSIEHGFKHINDAGSLLLKEPGTHHFDLARQLIEDESYQGRMLGTYMLGVLSPENPAALSILKDTVSKDPNWRVQEMLAKAIDEYARITGYEEALPTLQSWLESDNPNVVRAVIEGLRIWTSRPFFKQHPEVAVYLISQHKADASEYVRKSVGNSLRDISKKFPDLINQETSGWDLSDRRISFTHKLVII</sequence>
<dbReference type="AlphaFoldDB" id="A0A916JGK1"/>
<dbReference type="EMBL" id="CAJRAF010000002">
    <property type="protein sequence ID" value="CAG5005690.1"/>
    <property type="molecule type" value="Genomic_DNA"/>
</dbReference>
<name>A0A916JGK1_9BACT</name>
<dbReference type="InterPro" id="IPR014825">
    <property type="entry name" value="DNA_alkylation"/>
</dbReference>
<evidence type="ECO:0008006" key="3">
    <source>
        <dbReference type="Google" id="ProtNLM"/>
    </source>
</evidence>
<dbReference type="Pfam" id="PF08713">
    <property type="entry name" value="DNA_alkylation"/>
    <property type="match status" value="1"/>
</dbReference>
<evidence type="ECO:0000313" key="2">
    <source>
        <dbReference type="Proteomes" id="UP000680038"/>
    </source>
</evidence>
<dbReference type="Proteomes" id="UP000680038">
    <property type="component" value="Unassembled WGS sequence"/>
</dbReference>
<gene>
    <name evidence="1" type="ORF">DYBT9275_03630</name>
</gene>
<dbReference type="RefSeq" id="WP_229252812.1">
    <property type="nucleotide sequence ID" value="NZ_CAJRAF010000002.1"/>
</dbReference>
<accession>A0A916JGK1</accession>
<evidence type="ECO:0000313" key="1">
    <source>
        <dbReference type="EMBL" id="CAG5005690.1"/>
    </source>
</evidence>
<dbReference type="InterPro" id="IPR016024">
    <property type="entry name" value="ARM-type_fold"/>
</dbReference>
<dbReference type="SUPFAM" id="SSF48371">
    <property type="entry name" value="ARM repeat"/>
    <property type="match status" value="1"/>
</dbReference>
<dbReference type="Gene3D" id="1.10.1240.70">
    <property type="match status" value="1"/>
</dbReference>
<organism evidence="1 2">
    <name type="scientific">Dyadobacter helix</name>
    <dbReference type="NCBI Taxonomy" id="2822344"/>
    <lineage>
        <taxon>Bacteria</taxon>
        <taxon>Pseudomonadati</taxon>
        <taxon>Bacteroidota</taxon>
        <taxon>Cytophagia</taxon>
        <taxon>Cytophagales</taxon>
        <taxon>Spirosomataceae</taxon>
        <taxon>Dyadobacter</taxon>
    </lineage>
</organism>
<dbReference type="Gene3D" id="1.25.40.290">
    <property type="entry name" value="ARM repeat domains"/>
    <property type="match status" value="1"/>
</dbReference>
<protein>
    <recommendedName>
        <fullName evidence="3">HEAT repeat domain-containing protein</fullName>
    </recommendedName>
</protein>
<reference evidence="1" key="1">
    <citation type="submission" date="2021-04" db="EMBL/GenBank/DDBJ databases">
        <authorList>
            <person name="Rodrigo-Torres L."/>
            <person name="Arahal R. D."/>
            <person name="Lucena T."/>
        </authorList>
    </citation>
    <scope>NUCLEOTIDE SEQUENCE</scope>
    <source>
        <strain evidence="1">CECT 9275</strain>
    </source>
</reference>